<name>A0AA41Z5A2_9SPHN</name>
<evidence type="ECO:0000256" key="1">
    <source>
        <dbReference type="SAM" id="MobiDB-lite"/>
    </source>
</evidence>
<proteinExistence type="predicted"/>
<evidence type="ECO:0000313" key="3">
    <source>
        <dbReference type="Proteomes" id="UP001165565"/>
    </source>
</evidence>
<dbReference type="RefSeq" id="WP_265267842.1">
    <property type="nucleotide sequence ID" value="NZ_JANFAV010000001.1"/>
</dbReference>
<gene>
    <name evidence="2" type="ORF">NEE01_03280</name>
</gene>
<reference evidence="2" key="1">
    <citation type="submission" date="2022-06" db="EMBL/GenBank/DDBJ databases">
        <title>Sphingomonas sp. nov. isolated from rhizosphere soil of tomato.</title>
        <authorList>
            <person name="Dong H."/>
            <person name="Gao R."/>
        </authorList>
    </citation>
    <scope>NUCLEOTIDE SEQUENCE</scope>
    <source>
        <strain evidence="2">MMSM24</strain>
    </source>
</reference>
<keyword evidence="3" id="KW-1185">Reference proteome</keyword>
<dbReference type="Proteomes" id="UP001165565">
    <property type="component" value="Unassembled WGS sequence"/>
</dbReference>
<evidence type="ECO:0000313" key="2">
    <source>
        <dbReference type="EMBL" id="MCW6533800.1"/>
    </source>
</evidence>
<sequence>MSINSDYYLARAAECAVEAQQTRLANVRERCLRSEAAWRAMAARLASSEAKRQTSAEEKNAQVMTVRRSSDRR</sequence>
<organism evidence="2 3">
    <name type="scientific">Sphingomonas lycopersici</name>
    <dbReference type="NCBI Taxonomy" id="2951807"/>
    <lineage>
        <taxon>Bacteria</taxon>
        <taxon>Pseudomonadati</taxon>
        <taxon>Pseudomonadota</taxon>
        <taxon>Alphaproteobacteria</taxon>
        <taxon>Sphingomonadales</taxon>
        <taxon>Sphingomonadaceae</taxon>
        <taxon>Sphingomonas</taxon>
    </lineage>
</organism>
<accession>A0AA41Z5A2</accession>
<dbReference type="AlphaFoldDB" id="A0AA41Z5A2"/>
<dbReference type="EMBL" id="JANFAV010000001">
    <property type="protein sequence ID" value="MCW6533800.1"/>
    <property type="molecule type" value="Genomic_DNA"/>
</dbReference>
<feature type="region of interest" description="Disordered" evidence="1">
    <location>
        <begin position="48"/>
        <end position="73"/>
    </location>
</feature>
<comment type="caution">
    <text evidence="2">The sequence shown here is derived from an EMBL/GenBank/DDBJ whole genome shotgun (WGS) entry which is preliminary data.</text>
</comment>
<feature type="compositionally biased region" description="Basic and acidic residues" evidence="1">
    <location>
        <begin position="49"/>
        <end position="60"/>
    </location>
</feature>
<protein>
    <submittedName>
        <fullName evidence="2">Uncharacterized protein</fullName>
    </submittedName>
</protein>